<evidence type="ECO:0000313" key="2">
    <source>
        <dbReference type="Proteomes" id="UP000198916"/>
    </source>
</evidence>
<dbReference type="Proteomes" id="UP000198916">
    <property type="component" value="Unassembled WGS sequence"/>
</dbReference>
<dbReference type="EMBL" id="FNZR01000013">
    <property type="protein sequence ID" value="SEL91701.1"/>
    <property type="molecule type" value="Genomic_DNA"/>
</dbReference>
<dbReference type="AlphaFoldDB" id="A0A1H7U3Z7"/>
<protein>
    <submittedName>
        <fullName evidence="1">Uncharacterized protein</fullName>
    </submittedName>
</protein>
<keyword evidence="2" id="KW-1185">Reference proteome</keyword>
<gene>
    <name evidence="1" type="ORF">SAMN05421740_11382</name>
</gene>
<accession>A0A1H7U3Z7</accession>
<dbReference type="STRING" id="332977.SAMN05421740_11382"/>
<sequence>MKAGLSERLDKKWWPNQVFALIVALLLENNWMTRSAYSL</sequence>
<reference evidence="2" key="1">
    <citation type="submission" date="2016-10" db="EMBL/GenBank/DDBJ databases">
        <authorList>
            <person name="Varghese N."/>
            <person name="Submissions S."/>
        </authorList>
    </citation>
    <scope>NUCLEOTIDE SEQUENCE [LARGE SCALE GENOMIC DNA]</scope>
    <source>
        <strain evidence="2">Jip14</strain>
    </source>
</reference>
<proteinExistence type="predicted"/>
<name>A0A1H7U3Z7_9SPHI</name>
<organism evidence="1 2">
    <name type="scientific">Parapedobacter koreensis</name>
    <dbReference type="NCBI Taxonomy" id="332977"/>
    <lineage>
        <taxon>Bacteria</taxon>
        <taxon>Pseudomonadati</taxon>
        <taxon>Bacteroidota</taxon>
        <taxon>Sphingobacteriia</taxon>
        <taxon>Sphingobacteriales</taxon>
        <taxon>Sphingobacteriaceae</taxon>
        <taxon>Parapedobacter</taxon>
    </lineage>
</organism>
<evidence type="ECO:0000313" key="1">
    <source>
        <dbReference type="EMBL" id="SEL91701.1"/>
    </source>
</evidence>